<proteinExistence type="predicted"/>
<feature type="domain" description="Reverse transcriptase Ty1/copia-type" evidence="1">
    <location>
        <begin position="24"/>
        <end position="96"/>
    </location>
</feature>
<protein>
    <recommendedName>
        <fullName evidence="1">Reverse transcriptase Ty1/copia-type domain-containing protein</fullName>
    </recommendedName>
</protein>
<dbReference type="EMBL" id="CAVLGL010000093">
    <property type="protein sequence ID" value="CAK1596096.1"/>
    <property type="molecule type" value="Genomic_DNA"/>
</dbReference>
<dbReference type="AlphaFoldDB" id="A0AAV1LKX5"/>
<dbReference type="Pfam" id="PF07727">
    <property type="entry name" value="RVT_2"/>
    <property type="match status" value="1"/>
</dbReference>
<gene>
    <name evidence="2" type="ORF">PARMNEM_LOCUS15486</name>
</gene>
<evidence type="ECO:0000313" key="2">
    <source>
        <dbReference type="EMBL" id="CAK1596096.1"/>
    </source>
</evidence>
<evidence type="ECO:0000313" key="3">
    <source>
        <dbReference type="Proteomes" id="UP001314205"/>
    </source>
</evidence>
<evidence type="ECO:0000259" key="1">
    <source>
        <dbReference type="Pfam" id="PF07727"/>
    </source>
</evidence>
<reference evidence="2 3" key="1">
    <citation type="submission" date="2023-11" db="EMBL/GenBank/DDBJ databases">
        <authorList>
            <person name="Hedman E."/>
            <person name="Englund M."/>
            <person name="Stromberg M."/>
            <person name="Nyberg Akerstrom W."/>
            <person name="Nylinder S."/>
            <person name="Jareborg N."/>
            <person name="Kallberg Y."/>
            <person name="Kronander E."/>
        </authorList>
    </citation>
    <scope>NUCLEOTIDE SEQUENCE [LARGE SCALE GENOMIC DNA]</scope>
</reference>
<name>A0AAV1LKX5_9NEOP</name>
<organism evidence="2 3">
    <name type="scientific">Parnassius mnemosyne</name>
    <name type="common">clouded apollo</name>
    <dbReference type="NCBI Taxonomy" id="213953"/>
    <lineage>
        <taxon>Eukaryota</taxon>
        <taxon>Metazoa</taxon>
        <taxon>Ecdysozoa</taxon>
        <taxon>Arthropoda</taxon>
        <taxon>Hexapoda</taxon>
        <taxon>Insecta</taxon>
        <taxon>Pterygota</taxon>
        <taxon>Neoptera</taxon>
        <taxon>Endopterygota</taxon>
        <taxon>Lepidoptera</taxon>
        <taxon>Glossata</taxon>
        <taxon>Ditrysia</taxon>
        <taxon>Papilionoidea</taxon>
        <taxon>Papilionidae</taxon>
        <taxon>Parnassiinae</taxon>
        <taxon>Parnassini</taxon>
        <taxon>Parnassius</taxon>
        <taxon>Driopa</taxon>
    </lineage>
</organism>
<dbReference type="Proteomes" id="UP001314205">
    <property type="component" value="Unassembled WGS sequence"/>
</dbReference>
<dbReference type="InterPro" id="IPR013103">
    <property type="entry name" value="RVT_2"/>
</dbReference>
<comment type="caution">
    <text evidence="2">The sequence shown here is derived from an EMBL/GenBank/DDBJ whole genome shotgun (WGS) entry which is preliminary data.</text>
</comment>
<sequence length="97" mass="11604">MSAPDKEEWRRAMEKEYNALLKNVVWKLVDRPQNKNVIKCKWVYKVRQNYEGKDRFSARLVARGFSQKQGVDYSDTFSPVVRYSTFRTLFALVNEYD</sequence>
<keyword evidence="3" id="KW-1185">Reference proteome</keyword>
<accession>A0AAV1LKX5</accession>